<dbReference type="Gene3D" id="3.40.630.30">
    <property type="match status" value="1"/>
</dbReference>
<evidence type="ECO:0000259" key="3">
    <source>
        <dbReference type="PROSITE" id="PS51186"/>
    </source>
</evidence>
<dbReference type="InterPro" id="IPR016181">
    <property type="entry name" value="Acyl_CoA_acyltransferase"/>
</dbReference>
<gene>
    <name evidence="4" type="ORF">CYCCA115_LOCUS73</name>
</gene>
<protein>
    <recommendedName>
        <fullName evidence="3">N-acetyltransferase domain-containing protein</fullName>
    </recommendedName>
</protein>
<dbReference type="InterPro" id="IPR050680">
    <property type="entry name" value="YpeA/RimI_acetyltransf"/>
</dbReference>
<feature type="domain" description="N-acetyltransferase" evidence="3">
    <location>
        <begin position="112"/>
        <end position="320"/>
    </location>
</feature>
<dbReference type="CDD" id="cd04301">
    <property type="entry name" value="NAT_SF"/>
    <property type="match status" value="1"/>
</dbReference>
<keyword evidence="2" id="KW-0012">Acyltransferase</keyword>
<dbReference type="Pfam" id="PF00583">
    <property type="entry name" value="Acetyltransf_1"/>
    <property type="match status" value="1"/>
</dbReference>
<organism evidence="4 5">
    <name type="scientific">Cylindrotheca closterium</name>
    <dbReference type="NCBI Taxonomy" id="2856"/>
    <lineage>
        <taxon>Eukaryota</taxon>
        <taxon>Sar</taxon>
        <taxon>Stramenopiles</taxon>
        <taxon>Ochrophyta</taxon>
        <taxon>Bacillariophyta</taxon>
        <taxon>Bacillariophyceae</taxon>
        <taxon>Bacillariophycidae</taxon>
        <taxon>Bacillariales</taxon>
        <taxon>Bacillariaceae</taxon>
        <taxon>Cylindrotheca</taxon>
    </lineage>
</organism>
<sequence>MATRRRPQNTIRLICVLPLTIVGNNRGVLALAPMDSSRTRRSLSSHHAPSASFNRQQPVCNLFFRSGTAPPKSSERRQIDPAILGQLESPTLRLPFEFSLTRGEEQDDDENLIIRHMGMDDLDEVVKMCMAEFGPAADKDPQSLPDWLDKIYFEPSIRLALQAKMRENRISNENMSKDPAIMVLCRQVEKSKVVGLVEISLQPADANKNPPKFPQPLAIKNLYSKFKGVKIEGWVTNLLIDPDYRGLGYSKLLMAATEGIARSWDCSYIFLHADASVRSGKVSQTLYESMGYEVVTDSDPDYAWMPKNTFSSVRMIDGVALLCFRKPL</sequence>
<dbReference type="SUPFAM" id="SSF55729">
    <property type="entry name" value="Acyl-CoA N-acyltransferases (Nat)"/>
    <property type="match status" value="1"/>
</dbReference>
<dbReference type="PROSITE" id="PS51186">
    <property type="entry name" value="GNAT"/>
    <property type="match status" value="1"/>
</dbReference>
<reference evidence="4" key="1">
    <citation type="submission" date="2023-08" db="EMBL/GenBank/DDBJ databases">
        <authorList>
            <person name="Audoor S."/>
            <person name="Bilcke G."/>
        </authorList>
    </citation>
    <scope>NUCLEOTIDE SEQUENCE</scope>
</reference>
<dbReference type="PANTHER" id="PTHR43420:SF47">
    <property type="entry name" value="N-ACETYLTRANSFERASE DOMAIN-CONTAINING PROTEIN"/>
    <property type="match status" value="1"/>
</dbReference>
<name>A0AAD2FEZ0_9STRA</name>
<dbReference type="EMBL" id="CAKOGP040000001">
    <property type="protein sequence ID" value="CAJ1891559.1"/>
    <property type="molecule type" value="Genomic_DNA"/>
</dbReference>
<evidence type="ECO:0000256" key="1">
    <source>
        <dbReference type="ARBA" id="ARBA00022679"/>
    </source>
</evidence>
<keyword evidence="5" id="KW-1185">Reference proteome</keyword>
<comment type="caution">
    <text evidence="4">The sequence shown here is derived from an EMBL/GenBank/DDBJ whole genome shotgun (WGS) entry which is preliminary data.</text>
</comment>
<accession>A0AAD2FEZ0</accession>
<dbReference type="Proteomes" id="UP001295423">
    <property type="component" value="Unassembled WGS sequence"/>
</dbReference>
<dbReference type="InterPro" id="IPR000182">
    <property type="entry name" value="GNAT_dom"/>
</dbReference>
<evidence type="ECO:0000313" key="4">
    <source>
        <dbReference type="EMBL" id="CAJ1891559.1"/>
    </source>
</evidence>
<dbReference type="AlphaFoldDB" id="A0AAD2FEZ0"/>
<evidence type="ECO:0000313" key="5">
    <source>
        <dbReference type="Proteomes" id="UP001295423"/>
    </source>
</evidence>
<proteinExistence type="predicted"/>
<evidence type="ECO:0000256" key="2">
    <source>
        <dbReference type="ARBA" id="ARBA00023315"/>
    </source>
</evidence>
<dbReference type="GO" id="GO:0016747">
    <property type="term" value="F:acyltransferase activity, transferring groups other than amino-acyl groups"/>
    <property type="evidence" value="ECO:0007669"/>
    <property type="project" value="InterPro"/>
</dbReference>
<dbReference type="PANTHER" id="PTHR43420">
    <property type="entry name" value="ACETYLTRANSFERASE"/>
    <property type="match status" value="1"/>
</dbReference>
<keyword evidence="1" id="KW-0808">Transferase</keyword>